<protein>
    <submittedName>
        <fullName evidence="1">Terminase small subunit</fullName>
    </submittedName>
</protein>
<dbReference type="Proteomes" id="UP001165369">
    <property type="component" value="Unassembled WGS sequence"/>
</dbReference>
<keyword evidence="2" id="KW-1185">Reference proteome</keyword>
<dbReference type="Gene3D" id="1.10.10.1400">
    <property type="entry name" value="Terminase, small subunit, N-terminal DNA-binding domain, HTH motif"/>
    <property type="match status" value="1"/>
</dbReference>
<dbReference type="InterPro" id="IPR038713">
    <property type="entry name" value="Terminase_Gp1_N_sf"/>
</dbReference>
<dbReference type="EMBL" id="JAMJPK010000004">
    <property type="protein sequence ID" value="MCL7940694.1"/>
    <property type="molecule type" value="Genomic_DNA"/>
</dbReference>
<evidence type="ECO:0000313" key="1">
    <source>
        <dbReference type="EMBL" id="MCL7940694.1"/>
    </source>
</evidence>
<name>A0ABT0T1V7_9GAMM</name>
<gene>
    <name evidence="1" type="ORF">M8009_10370</name>
</gene>
<dbReference type="RefSeq" id="WP_250060754.1">
    <property type="nucleotide sequence ID" value="NZ_JAMJPK010000004.1"/>
</dbReference>
<organism evidence="1 2">
    <name type="scientific">Halomonas gemina</name>
    <dbReference type="NCBI Taxonomy" id="2945105"/>
    <lineage>
        <taxon>Bacteria</taxon>
        <taxon>Pseudomonadati</taxon>
        <taxon>Pseudomonadota</taxon>
        <taxon>Gammaproteobacteria</taxon>
        <taxon>Oceanospirillales</taxon>
        <taxon>Halomonadaceae</taxon>
        <taxon>Halomonas</taxon>
    </lineage>
</organism>
<evidence type="ECO:0000313" key="2">
    <source>
        <dbReference type="Proteomes" id="UP001165369"/>
    </source>
</evidence>
<accession>A0ABT0T1V7</accession>
<sequence>MKKLTPRQEAFAYAYVETGSACEAYRRAYTAGNMSAPVIGVEAYRVLHRPHVSLKVEEIREHLAELEIWKRTDSLMTLAEIAREKETASKERINAVRTLNEMHGWNVQTVQRKGESDSEVDLFTAFADALESIHHGKPLDDEDDED</sequence>
<dbReference type="InterPro" id="IPR005335">
    <property type="entry name" value="Terminase_ssu"/>
</dbReference>
<reference evidence="1" key="1">
    <citation type="submission" date="2022-05" db="EMBL/GenBank/DDBJ databases">
        <title>Halomonas geminus sp. nov. and Halomonas llamarensis sp. nov. isolated from high-altitude salars of the Atacama Desert.</title>
        <authorList>
            <person name="Hintersatz C."/>
            <person name="Rojas L.A."/>
            <person name="Wei T.-S."/>
            <person name="Kutschke S."/>
            <person name="Lehmann F."/>
            <person name="Jain R."/>
            <person name="Pollmann K."/>
        </authorList>
    </citation>
    <scope>NUCLEOTIDE SEQUENCE</scope>
    <source>
        <strain evidence="1">ATCH28</strain>
    </source>
</reference>
<comment type="caution">
    <text evidence="1">The sequence shown here is derived from an EMBL/GenBank/DDBJ whole genome shotgun (WGS) entry which is preliminary data.</text>
</comment>
<dbReference type="Pfam" id="PF03592">
    <property type="entry name" value="Terminase_2"/>
    <property type="match status" value="1"/>
</dbReference>
<proteinExistence type="predicted"/>